<dbReference type="EMBL" id="CP036402">
    <property type="protein sequence ID" value="QBI19343.1"/>
    <property type="molecule type" value="Genomic_DNA"/>
</dbReference>
<reference evidence="1 2" key="1">
    <citation type="submission" date="2019-01" db="EMBL/GenBank/DDBJ databases">
        <title>Egibacter rhizosphaerae EGI 80759T.</title>
        <authorList>
            <person name="Chen D.-D."/>
            <person name="Tian Y."/>
            <person name="Jiao J.-Y."/>
            <person name="Zhang X.-T."/>
            <person name="Zhang Y.-G."/>
            <person name="Zhang Y."/>
            <person name="Xiao M."/>
            <person name="Shu W.-S."/>
            <person name="Li W.-J."/>
        </authorList>
    </citation>
    <scope>NUCLEOTIDE SEQUENCE [LARGE SCALE GENOMIC DNA]</scope>
    <source>
        <strain evidence="1 2">EGI 80759</strain>
    </source>
</reference>
<proteinExistence type="predicted"/>
<dbReference type="KEGG" id="erz:ER308_07155"/>
<evidence type="ECO:0000313" key="2">
    <source>
        <dbReference type="Proteomes" id="UP000291469"/>
    </source>
</evidence>
<dbReference type="OrthoDB" id="4556093at2"/>
<name>A0A411YDP3_9ACTN</name>
<evidence type="ECO:0000313" key="1">
    <source>
        <dbReference type="EMBL" id="QBI19343.1"/>
    </source>
</evidence>
<sequence>MADAMHWFGRGVEAVVRQDVDLLNDTIRVALLTDDYTPDQANHQFWGDVNADEVSGAGYSSGGEALTGRSLSYGAANLRTVFHADNVAWPDSSVAARWAVAYKDTGAASTSLLLGYVDFGGERETDGTELLIDWDDAGILRSAAEAA</sequence>
<protein>
    <submittedName>
        <fullName evidence="1">Uncharacterized protein</fullName>
    </submittedName>
</protein>
<organism evidence="1 2">
    <name type="scientific">Egibacter rhizosphaerae</name>
    <dbReference type="NCBI Taxonomy" id="1670831"/>
    <lineage>
        <taxon>Bacteria</taxon>
        <taxon>Bacillati</taxon>
        <taxon>Actinomycetota</taxon>
        <taxon>Nitriliruptoria</taxon>
        <taxon>Egibacterales</taxon>
        <taxon>Egibacteraceae</taxon>
        <taxon>Egibacter</taxon>
    </lineage>
</organism>
<dbReference type="Proteomes" id="UP000291469">
    <property type="component" value="Chromosome"/>
</dbReference>
<dbReference type="RefSeq" id="WP_131154340.1">
    <property type="nucleotide sequence ID" value="NZ_CP036402.1"/>
</dbReference>
<gene>
    <name evidence="1" type="ORF">ER308_07155</name>
</gene>
<dbReference type="AlphaFoldDB" id="A0A411YDP3"/>
<keyword evidence="2" id="KW-1185">Reference proteome</keyword>
<accession>A0A411YDP3</accession>